<reference evidence="1 2" key="1">
    <citation type="submission" date="2019-10" db="EMBL/GenBank/DDBJ databases">
        <authorList>
            <person name="Palmer J.M."/>
        </authorList>
    </citation>
    <scope>NUCLEOTIDE SEQUENCE [LARGE SCALE GENOMIC DNA]</scope>
    <source>
        <strain evidence="1 2">TWF718</strain>
    </source>
</reference>
<keyword evidence="2" id="KW-1185">Reference proteome</keyword>
<proteinExistence type="predicted"/>
<sequence length="141" mass="15495">MVSRQLSPIAGFRRRRNSCISIAGDWKSDLTSLSNIPIKFYRGITGKRARSVSGGEAASYLMTTRAKEPPTRGHDAIVILSLSEYFPSGKIASRDTFVANLHKTSDFVFGLSRPLLALLSKSDGVLEVHRALMQIPFAMPL</sequence>
<organism evidence="1 2">
    <name type="scientific">Orbilia javanica</name>
    <dbReference type="NCBI Taxonomy" id="47235"/>
    <lineage>
        <taxon>Eukaryota</taxon>
        <taxon>Fungi</taxon>
        <taxon>Dikarya</taxon>
        <taxon>Ascomycota</taxon>
        <taxon>Pezizomycotina</taxon>
        <taxon>Orbiliomycetes</taxon>
        <taxon>Orbiliales</taxon>
        <taxon>Orbiliaceae</taxon>
        <taxon>Orbilia</taxon>
    </lineage>
</organism>
<dbReference type="EMBL" id="JAVHNR010000002">
    <property type="protein sequence ID" value="KAK6350471.1"/>
    <property type="molecule type" value="Genomic_DNA"/>
</dbReference>
<evidence type="ECO:0000313" key="1">
    <source>
        <dbReference type="EMBL" id="KAK6350471.1"/>
    </source>
</evidence>
<accession>A0AAN8RF13</accession>
<evidence type="ECO:0000313" key="2">
    <source>
        <dbReference type="Proteomes" id="UP001313282"/>
    </source>
</evidence>
<comment type="caution">
    <text evidence="1">The sequence shown here is derived from an EMBL/GenBank/DDBJ whole genome shotgun (WGS) entry which is preliminary data.</text>
</comment>
<protein>
    <submittedName>
        <fullName evidence="1">Uncharacterized protein</fullName>
    </submittedName>
</protein>
<name>A0AAN8RF13_9PEZI</name>
<dbReference type="Proteomes" id="UP001313282">
    <property type="component" value="Unassembled WGS sequence"/>
</dbReference>
<dbReference type="AlphaFoldDB" id="A0AAN8RF13"/>
<gene>
    <name evidence="1" type="ORF">TWF718_003662</name>
</gene>